<reference evidence="2 3" key="1">
    <citation type="submission" date="2016-10" db="EMBL/GenBank/DDBJ databases">
        <authorList>
            <person name="de Groot N.N."/>
        </authorList>
    </citation>
    <scope>NUCLEOTIDE SEQUENCE [LARGE SCALE GENOMIC DNA]</scope>
    <source>
        <strain evidence="2 3">DSM 28010</strain>
    </source>
</reference>
<evidence type="ECO:0000256" key="1">
    <source>
        <dbReference type="SAM" id="SignalP"/>
    </source>
</evidence>
<proteinExistence type="predicted"/>
<feature type="chain" id="PRO_5011501037" evidence="1">
    <location>
        <begin position="23"/>
        <end position="152"/>
    </location>
</feature>
<organism evidence="2 3">
    <name type="scientific">Lutimaribacter saemankumensis</name>
    <dbReference type="NCBI Taxonomy" id="490829"/>
    <lineage>
        <taxon>Bacteria</taxon>
        <taxon>Pseudomonadati</taxon>
        <taxon>Pseudomonadota</taxon>
        <taxon>Alphaproteobacteria</taxon>
        <taxon>Rhodobacterales</taxon>
        <taxon>Roseobacteraceae</taxon>
        <taxon>Lutimaribacter</taxon>
    </lineage>
</organism>
<keyword evidence="1" id="KW-0732">Signal</keyword>
<evidence type="ECO:0000313" key="2">
    <source>
        <dbReference type="EMBL" id="SDI85745.1"/>
    </source>
</evidence>
<dbReference type="AlphaFoldDB" id="A0A1G8P057"/>
<dbReference type="RefSeq" id="WP_175491467.1">
    <property type="nucleotide sequence ID" value="NZ_FNEB01000006.1"/>
</dbReference>
<sequence>MKYVKAVTFVLCSSLYATVAMADPVQTILNDARTFCASYENGVFDAGDAVQSVDLDADGTPDSIVDESRFSCSSMASAYCGSGGCMVHAVIGDRSWDFQSEGWRMMDWNGRPILLIARDGGWCGGAGSQLCFEAVTWSSGEMLTVMPPADSQ</sequence>
<dbReference type="EMBL" id="FNEB01000006">
    <property type="protein sequence ID" value="SDI85745.1"/>
    <property type="molecule type" value="Genomic_DNA"/>
</dbReference>
<gene>
    <name evidence="2" type="ORF">SAMN05421850_10624</name>
</gene>
<dbReference type="Proteomes" id="UP000199340">
    <property type="component" value="Unassembled WGS sequence"/>
</dbReference>
<evidence type="ECO:0000313" key="3">
    <source>
        <dbReference type="Proteomes" id="UP000199340"/>
    </source>
</evidence>
<feature type="signal peptide" evidence="1">
    <location>
        <begin position="1"/>
        <end position="22"/>
    </location>
</feature>
<accession>A0A1G8P057</accession>
<keyword evidence="3" id="KW-1185">Reference proteome</keyword>
<name>A0A1G8P057_9RHOB</name>
<dbReference type="STRING" id="490829.SAMN05421850_10624"/>
<protein>
    <submittedName>
        <fullName evidence="2">Uncharacterized protein</fullName>
    </submittedName>
</protein>